<dbReference type="EMBL" id="KV002515">
    <property type="protein sequence ID" value="KZV37687.1"/>
    <property type="molecule type" value="Genomic_DNA"/>
</dbReference>
<dbReference type="AlphaFoldDB" id="A0A2Z7BZK9"/>
<reference evidence="2 3" key="1">
    <citation type="journal article" date="2015" name="Proc. Natl. Acad. Sci. U.S.A.">
        <title>The resurrection genome of Boea hygrometrica: A blueprint for survival of dehydration.</title>
        <authorList>
            <person name="Xiao L."/>
            <person name="Yang G."/>
            <person name="Zhang L."/>
            <person name="Yang X."/>
            <person name="Zhao S."/>
            <person name="Ji Z."/>
            <person name="Zhou Q."/>
            <person name="Hu M."/>
            <person name="Wang Y."/>
            <person name="Chen M."/>
            <person name="Xu Y."/>
            <person name="Jin H."/>
            <person name="Xiao X."/>
            <person name="Hu G."/>
            <person name="Bao F."/>
            <person name="Hu Y."/>
            <person name="Wan P."/>
            <person name="Li L."/>
            <person name="Deng X."/>
            <person name="Kuang T."/>
            <person name="Xiang C."/>
            <person name="Zhu J.K."/>
            <person name="Oliver M.J."/>
            <person name="He Y."/>
        </authorList>
    </citation>
    <scope>NUCLEOTIDE SEQUENCE [LARGE SCALE GENOMIC DNA]</scope>
    <source>
        <strain evidence="3">cv. XS01</strain>
    </source>
</reference>
<feature type="region of interest" description="Disordered" evidence="1">
    <location>
        <begin position="147"/>
        <end position="166"/>
    </location>
</feature>
<protein>
    <submittedName>
        <fullName evidence="2">Uncharacterized protein</fullName>
    </submittedName>
</protein>
<evidence type="ECO:0000313" key="3">
    <source>
        <dbReference type="Proteomes" id="UP000250235"/>
    </source>
</evidence>
<gene>
    <name evidence="2" type="ORF">F511_38831</name>
</gene>
<evidence type="ECO:0000256" key="1">
    <source>
        <dbReference type="SAM" id="MobiDB-lite"/>
    </source>
</evidence>
<sequence>MQTNKPSPRGTWGQTPVRRATEKRLMESNKQYENSMHEMRLQLKAGSQKISTASQRMNQVNITTMAMGCVSIWELPTRLNTWYRMQNTAQPAVAQLMRYNNTIQASHNSNEAYTAASNITHAQSKAIKQAHIRTSILLSYNYNNEVPSNTDLKPTKQNTTLTQGPKAHTTNWELRAQPNLSYPSNTTEGSKQSKRLQKGDVFAHLSSFTQAFKSSTKRSVLARGVQRYHSYFSRSYLSSAIGEDKVR</sequence>
<keyword evidence="3" id="KW-1185">Reference proteome</keyword>
<name>A0A2Z7BZK9_9LAMI</name>
<proteinExistence type="predicted"/>
<organism evidence="2 3">
    <name type="scientific">Dorcoceras hygrometricum</name>
    <dbReference type="NCBI Taxonomy" id="472368"/>
    <lineage>
        <taxon>Eukaryota</taxon>
        <taxon>Viridiplantae</taxon>
        <taxon>Streptophyta</taxon>
        <taxon>Embryophyta</taxon>
        <taxon>Tracheophyta</taxon>
        <taxon>Spermatophyta</taxon>
        <taxon>Magnoliopsida</taxon>
        <taxon>eudicotyledons</taxon>
        <taxon>Gunneridae</taxon>
        <taxon>Pentapetalae</taxon>
        <taxon>asterids</taxon>
        <taxon>lamiids</taxon>
        <taxon>Lamiales</taxon>
        <taxon>Gesneriaceae</taxon>
        <taxon>Didymocarpoideae</taxon>
        <taxon>Trichosporeae</taxon>
        <taxon>Loxocarpinae</taxon>
        <taxon>Dorcoceras</taxon>
    </lineage>
</organism>
<accession>A0A2Z7BZK9</accession>
<dbReference type="Proteomes" id="UP000250235">
    <property type="component" value="Unassembled WGS sequence"/>
</dbReference>
<evidence type="ECO:0000313" key="2">
    <source>
        <dbReference type="EMBL" id="KZV37687.1"/>
    </source>
</evidence>